<dbReference type="AlphaFoldDB" id="A0A164Z3T7"/>
<feature type="compositionally biased region" description="Low complexity" evidence="4">
    <location>
        <begin position="441"/>
        <end position="457"/>
    </location>
</feature>
<feature type="compositionally biased region" description="Polar residues" evidence="4">
    <location>
        <begin position="107"/>
        <end position="116"/>
    </location>
</feature>
<evidence type="ECO:0000259" key="5">
    <source>
        <dbReference type="Pfam" id="PF00447"/>
    </source>
</evidence>
<evidence type="ECO:0000313" key="7">
    <source>
        <dbReference type="Proteomes" id="UP000076722"/>
    </source>
</evidence>
<protein>
    <recommendedName>
        <fullName evidence="5">HSF-type DNA-binding domain-containing protein</fullName>
    </recommendedName>
</protein>
<sequence>MIRWDQNGDHIIVERPEQLALHVLPSVYRQSRFASFSRQLNIYGFMRKVNLRNVDPAIDDPDASTWSHATLNRNSPPDVVANFKRRVPPRLPKPRRKTESELPIPTSGLNQRSSMGITGVPLAPPTGSAGSGASQDALNAAINANRARSNRGGFTGSPTYPPLNPPTTTPWGAPNTGGYLRQALPPLTVPSDPPPHQPHSAHGMYNQHHHHAQHGHSLHSLTPQDENPPSGGPGASYGSSPSSYPYTSAVGSYAPTHQYSVTPSDTSTSSWGFPSISSSTSSHSSLSSLLNPSSGASSYSHRSTMQPGYQSSAPPPFSAQSPVSLSPDSRPNTGYSVASNYDNSRPGSSHHHIQQHGLPPHLQRPLTPSQSGVGSGRPSPKAAYAPTSLGTPGSSGAPNTNNSNTGPGGSSSLSIRRARRHSQAMSPYPSPYDSDGRPMTAPGSPSSISRGASRSTSNLVHQTSSGDNYGYAPAQAEFAYSAGHNNNNNSGAGGSDSPSGSVDATMASGGWLPSTSTGHATGASHESSVSATNTPPMMEQTYPETDIHRFSPQFGIQQLGGGDGGEASLGDSGLTKRAAIVGV</sequence>
<feature type="compositionally biased region" description="Low complexity" evidence="4">
    <location>
        <begin position="392"/>
        <end position="405"/>
    </location>
</feature>
<feature type="compositionally biased region" description="Basic residues" evidence="4">
    <location>
        <begin position="86"/>
        <end position="96"/>
    </location>
</feature>
<gene>
    <name evidence="6" type="ORF">SISNIDRAFT_188257</name>
</gene>
<dbReference type="InterPro" id="IPR036390">
    <property type="entry name" value="WH_DNA-bd_sf"/>
</dbReference>
<feature type="compositionally biased region" description="Polar residues" evidence="4">
    <location>
        <begin position="323"/>
        <end position="347"/>
    </location>
</feature>
<evidence type="ECO:0000313" key="6">
    <source>
        <dbReference type="EMBL" id="KZS97516.1"/>
    </source>
</evidence>
<dbReference type="InterPro" id="IPR036388">
    <property type="entry name" value="WH-like_DNA-bd_sf"/>
</dbReference>
<evidence type="ECO:0000256" key="1">
    <source>
        <dbReference type="ARBA" id="ARBA00004123"/>
    </source>
</evidence>
<dbReference type="GO" id="GO:0005634">
    <property type="term" value="C:nucleus"/>
    <property type="evidence" value="ECO:0007669"/>
    <property type="project" value="UniProtKB-SubCell"/>
</dbReference>
<evidence type="ECO:0000256" key="3">
    <source>
        <dbReference type="ARBA" id="ARBA00023242"/>
    </source>
</evidence>
<dbReference type="STRING" id="1314777.A0A164Z3T7"/>
<dbReference type="OrthoDB" id="432483at2759"/>
<feature type="compositionally biased region" description="Polar residues" evidence="4">
    <location>
        <begin position="513"/>
        <end position="535"/>
    </location>
</feature>
<feature type="domain" description="HSF-type DNA-binding" evidence="5">
    <location>
        <begin position="1"/>
        <end position="85"/>
    </location>
</feature>
<dbReference type="InterPro" id="IPR000232">
    <property type="entry name" value="HSF_DNA-bd"/>
</dbReference>
<feature type="region of interest" description="Disordered" evidence="4">
    <location>
        <begin position="259"/>
        <end position="470"/>
    </location>
</feature>
<feature type="compositionally biased region" description="Pro residues" evidence="4">
    <location>
        <begin position="159"/>
        <end position="168"/>
    </location>
</feature>
<feature type="compositionally biased region" description="Basic residues" evidence="4">
    <location>
        <begin position="207"/>
        <end position="217"/>
    </location>
</feature>
<dbReference type="Proteomes" id="UP000076722">
    <property type="component" value="Unassembled WGS sequence"/>
</dbReference>
<dbReference type="GO" id="GO:0003700">
    <property type="term" value="F:DNA-binding transcription factor activity"/>
    <property type="evidence" value="ECO:0007669"/>
    <property type="project" value="InterPro"/>
</dbReference>
<feature type="region of interest" description="Disordered" evidence="4">
    <location>
        <begin position="148"/>
        <end position="244"/>
    </location>
</feature>
<dbReference type="EMBL" id="KV419396">
    <property type="protein sequence ID" value="KZS97516.1"/>
    <property type="molecule type" value="Genomic_DNA"/>
</dbReference>
<evidence type="ECO:0000256" key="2">
    <source>
        <dbReference type="ARBA" id="ARBA00023125"/>
    </source>
</evidence>
<proteinExistence type="predicted"/>
<feature type="compositionally biased region" description="Polar residues" evidence="4">
    <location>
        <begin position="458"/>
        <end position="467"/>
    </location>
</feature>
<dbReference type="GO" id="GO:0043565">
    <property type="term" value="F:sequence-specific DNA binding"/>
    <property type="evidence" value="ECO:0007669"/>
    <property type="project" value="InterPro"/>
</dbReference>
<feature type="region of interest" description="Disordered" evidence="4">
    <location>
        <begin position="482"/>
        <end position="536"/>
    </location>
</feature>
<feature type="compositionally biased region" description="Low complexity" evidence="4">
    <location>
        <begin position="483"/>
        <end position="501"/>
    </location>
</feature>
<dbReference type="Pfam" id="PF00447">
    <property type="entry name" value="HSF_DNA-bind"/>
    <property type="match status" value="1"/>
</dbReference>
<feature type="compositionally biased region" description="Low complexity" evidence="4">
    <location>
        <begin position="266"/>
        <end position="300"/>
    </location>
</feature>
<dbReference type="Gene3D" id="1.10.10.10">
    <property type="entry name" value="Winged helix-like DNA-binding domain superfamily/Winged helix DNA-binding domain"/>
    <property type="match status" value="1"/>
</dbReference>
<evidence type="ECO:0000256" key="4">
    <source>
        <dbReference type="SAM" id="MobiDB-lite"/>
    </source>
</evidence>
<keyword evidence="7" id="KW-1185">Reference proteome</keyword>
<dbReference type="SUPFAM" id="SSF46785">
    <property type="entry name" value="Winged helix' DNA-binding domain"/>
    <property type="match status" value="1"/>
</dbReference>
<accession>A0A164Z3T7</accession>
<keyword evidence="3" id="KW-0539">Nucleus</keyword>
<reference evidence="6 7" key="1">
    <citation type="journal article" date="2016" name="Mol. Biol. Evol.">
        <title>Comparative Genomics of Early-Diverging Mushroom-Forming Fungi Provides Insights into the Origins of Lignocellulose Decay Capabilities.</title>
        <authorList>
            <person name="Nagy L.G."/>
            <person name="Riley R."/>
            <person name="Tritt A."/>
            <person name="Adam C."/>
            <person name="Daum C."/>
            <person name="Floudas D."/>
            <person name="Sun H."/>
            <person name="Yadav J.S."/>
            <person name="Pangilinan J."/>
            <person name="Larsson K.H."/>
            <person name="Matsuura K."/>
            <person name="Barry K."/>
            <person name="Labutti K."/>
            <person name="Kuo R."/>
            <person name="Ohm R.A."/>
            <person name="Bhattacharya S.S."/>
            <person name="Shirouzu T."/>
            <person name="Yoshinaga Y."/>
            <person name="Martin F.M."/>
            <person name="Grigoriev I.V."/>
            <person name="Hibbett D.S."/>
        </authorList>
    </citation>
    <scope>NUCLEOTIDE SEQUENCE [LARGE SCALE GENOMIC DNA]</scope>
    <source>
        <strain evidence="6 7">HHB9708</strain>
    </source>
</reference>
<name>A0A164Z3T7_9AGAM</name>
<keyword evidence="2" id="KW-0238">DNA-binding</keyword>
<organism evidence="6 7">
    <name type="scientific">Sistotremastrum niveocremeum HHB9708</name>
    <dbReference type="NCBI Taxonomy" id="1314777"/>
    <lineage>
        <taxon>Eukaryota</taxon>
        <taxon>Fungi</taxon>
        <taxon>Dikarya</taxon>
        <taxon>Basidiomycota</taxon>
        <taxon>Agaricomycotina</taxon>
        <taxon>Agaricomycetes</taxon>
        <taxon>Sistotremastrales</taxon>
        <taxon>Sistotremastraceae</taxon>
        <taxon>Sertulicium</taxon>
        <taxon>Sertulicium niveocremeum</taxon>
    </lineage>
</organism>
<comment type="subcellular location">
    <subcellularLocation>
        <location evidence="1">Nucleus</location>
    </subcellularLocation>
</comment>
<feature type="compositionally biased region" description="Pro residues" evidence="4">
    <location>
        <begin position="187"/>
        <end position="197"/>
    </location>
</feature>
<feature type="region of interest" description="Disordered" evidence="4">
    <location>
        <begin position="86"/>
        <end position="134"/>
    </location>
</feature>